<dbReference type="Proteomes" id="UP000295794">
    <property type="component" value="Unassembled WGS sequence"/>
</dbReference>
<accession>A0A377Q6D1</accession>
<gene>
    <name evidence="3" type="ORF">EV682_102378</name>
    <name evidence="2" type="ORF">NCTC11159_01903</name>
</gene>
<evidence type="ECO:0000313" key="4">
    <source>
        <dbReference type="Proteomes" id="UP000255108"/>
    </source>
</evidence>
<keyword evidence="1" id="KW-0812">Transmembrane</keyword>
<name>A0A377Q6D1_9NEIS</name>
<organism evidence="2 4">
    <name type="scientific">Iodobacter fluviatilis</name>
    <dbReference type="NCBI Taxonomy" id="537"/>
    <lineage>
        <taxon>Bacteria</taxon>
        <taxon>Pseudomonadati</taxon>
        <taxon>Pseudomonadota</taxon>
        <taxon>Betaproteobacteria</taxon>
        <taxon>Neisseriales</taxon>
        <taxon>Chitinibacteraceae</taxon>
        <taxon>Iodobacter</taxon>
    </lineage>
</organism>
<proteinExistence type="predicted"/>
<evidence type="ECO:0000313" key="3">
    <source>
        <dbReference type="EMBL" id="TCU89466.1"/>
    </source>
</evidence>
<reference evidence="2 4" key="1">
    <citation type="submission" date="2018-06" db="EMBL/GenBank/DDBJ databases">
        <authorList>
            <consortium name="Pathogen Informatics"/>
            <person name="Doyle S."/>
        </authorList>
    </citation>
    <scope>NUCLEOTIDE SEQUENCE [LARGE SCALE GENOMIC DNA]</scope>
    <source>
        <strain evidence="2 4">NCTC11159</strain>
    </source>
</reference>
<evidence type="ECO:0000313" key="2">
    <source>
        <dbReference type="EMBL" id="STQ90836.1"/>
    </source>
</evidence>
<evidence type="ECO:0000313" key="5">
    <source>
        <dbReference type="Proteomes" id="UP000295794"/>
    </source>
</evidence>
<keyword evidence="5" id="KW-1185">Reference proteome</keyword>
<dbReference type="AlphaFoldDB" id="A0A377Q6D1"/>
<sequence>MPSTEAPSLIAWWGAGLSTLLAIVKLWELWRDRFRLEVGYNFAENIEIGNTILIRNLSGKPIILSFCEVLYGSGYWPRRKFEDVAYPDHDSGDRRIEPHSTLELHFDEHDYFSWGHKALKGRKIFIRLHIAGRKPILKKVYP</sequence>
<protein>
    <submittedName>
        <fullName evidence="2">Uncharacterized protein</fullName>
    </submittedName>
</protein>
<dbReference type="EMBL" id="SMBT01000002">
    <property type="protein sequence ID" value="TCU89466.1"/>
    <property type="molecule type" value="Genomic_DNA"/>
</dbReference>
<dbReference type="OrthoDB" id="7064899at2"/>
<evidence type="ECO:0000256" key="1">
    <source>
        <dbReference type="SAM" id="Phobius"/>
    </source>
</evidence>
<dbReference type="EMBL" id="UGHR01000001">
    <property type="protein sequence ID" value="STQ90836.1"/>
    <property type="molecule type" value="Genomic_DNA"/>
</dbReference>
<feature type="transmembrane region" description="Helical" evidence="1">
    <location>
        <begin position="6"/>
        <end position="27"/>
    </location>
</feature>
<keyword evidence="1" id="KW-1133">Transmembrane helix</keyword>
<dbReference type="Proteomes" id="UP000255108">
    <property type="component" value="Unassembled WGS sequence"/>
</dbReference>
<dbReference type="RefSeq" id="WP_132038624.1">
    <property type="nucleotide sequence ID" value="NZ_CAWOLO010000002.1"/>
</dbReference>
<keyword evidence="1" id="KW-0472">Membrane</keyword>
<reference evidence="3 5" key="2">
    <citation type="submission" date="2019-03" db="EMBL/GenBank/DDBJ databases">
        <title>Genomic Encyclopedia of Type Strains, Phase IV (KMG-IV): sequencing the most valuable type-strain genomes for metagenomic binning, comparative biology and taxonomic classification.</title>
        <authorList>
            <person name="Goeker M."/>
        </authorList>
    </citation>
    <scope>NUCLEOTIDE SEQUENCE [LARGE SCALE GENOMIC DNA]</scope>
    <source>
        <strain evidence="3 5">DSM 3764</strain>
    </source>
</reference>